<proteinExistence type="predicted"/>
<sequence length="336" mass="37471">MMTIKKAGLLTTIQDLGRRGFQKYGVIASGVMDTFSHRVANILVGNKEEMPTLEMTLIGPTIQFDKDVLIAICGGDLSATIEGEKVALWRPVFVKAHTELKFGNSKEDCRAYLAVAGGFEIPTVMNSRSTYIRASIGGFKGRALQVDDELTFGEISDMSQQIITQLQALSDDRVIEEKWMVDPDRVLEREVGQPIRFTKGREFHLFTEASKRTFLREEYLISTQSDRMGYRLEGEKLSLAEEAEMISEAVNFGTIQVPADGNPIILLADRQTTGGYPKIGQVISVDLPVLAQAKPGDRIRFVEISLAEAQRLYIKVERKIAELKCGMKLKYCYMGG</sequence>
<accession>A0ACC6M9Q0</accession>
<dbReference type="Proteomes" id="UP001277972">
    <property type="component" value="Unassembled WGS sequence"/>
</dbReference>
<name>A0ACC6M9Q0_9BACI</name>
<gene>
    <name evidence="1" type="ORF">SH601_16590</name>
</gene>
<organism evidence="1 2">
    <name type="scientific">Gracilibacillus pellucidus</name>
    <dbReference type="NCBI Taxonomy" id="3095368"/>
    <lineage>
        <taxon>Bacteria</taxon>
        <taxon>Bacillati</taxon>
        <taxon>Bacillota</taxon>
        <taxon>Bacilli</taxon>
        <taxon>Bacillales</taxon>
        <taxon>Bacillaceae</taxon>
        <taxon>Gracilibacillus</taxon>
    </lineage>
</organism>
<keyword evidence="2" id="KW-1185">Reference proteome</keyword>
<evidence type="ECO:0000313" key="2">
    <source>
        <dbReference type="Proteomes" id="UP001277972"/>
    </source>
</evidence>
<reference evidence="1" key="1">
    <citation type="submission" date="2023-11" db="EMBL/GenBank/DDBJ databases">
        <title>Gracilibacillus pellucida a moderately halophilic bacterium isolated from saline soil in Xinjiang province.</title>
        <authorList>
            <person name="Zhang Z."/>
            <person name="Tan F."/>
            <person name="Wang Y."/>
            <person name="Xia M."/>
        </authorList>
    </citation>
    <scope>NUCLEOTIDE SEQUENCE</scope>
    <source>
        <strain evidence="1">S3-1-1</strain>
    </source>
</reference>
<comment type="caution">
    <text evidence="1">The sequence shown here is derived from an EMBL/GenBank/DDBJ whole genome shotgun (WGS) entry which is preliminary data.</text>
</comment>
<evidence type="ECO:0000313" key="1">
    <source>
        <dbReference type="EMBL" id="MDX8047582.1"/>
    </source>
</evidence>
<protein>
    <submittedName>
        <fullName evidence="1">Biotin-dependent carboxyltransferase family protein</fullName>
    </submittedName>
</protein>
<dbReference type="EMBL" id="JAWZSR010000016">
    <property type="protein sequence ID" value="MDX8047582.1"/>
    <property type="molecule type" value="Genomic_DNA"/>
</dbReference>